<keyword evidence="2" id="KW-1185">Reference proteome</keyword>
<protein>
    <submittedName>
        <fullName evidence="1">Uncharacterized protein</fullName>
    </submittedName>
</protein>
<reference evidence="1" key="1">
    <citation type="submission" date="2023-04" db="EMBL/GenBank/DDBJ databases">
        <title>A chromosome-level genome assembly of the parasitoid wasp Eretmocerus hayati.</title>
        <authorList>
            <person name="Zhong Y."/>
            <person name="Liu S."/>
            <person name="Liu Y."/>
        </authorList>
    </citation>
    <scope>NUCLEOTIDE SEQUENCE</scope>
    <source>
        <strain evidence="1">ZJU_SS_LIU_2023</strain>
    </source>
</reference>
<organism evidence="1 2">
    <name type="scientific">Eretmocerus hayati</name>
    <dbReference type="NCBI Taxonomy" id="131215"/>
    <lineage>
        <taxon>Eukaryota</taxon>
        <taxon>Metazoa</taxon>
        <taxon>Ecdysozoa</taxon>
        <taxon>Arthropoda</taxon>
        <taxon>Hexapoda</taxon>
        <taxon>Insecta</taxon>
        <taxon>Pterygota</taxon>
        <taxon>Neoptera</taxon>
        <taxon>Endopterygota</taxon>
        <taxon>Hymenoptera</taxon>
        <taxon>Apocrita</taxon>
        <taxon>Proctotrupomorpha</taxon>
        <taxon>Chalcidoidea</taxon>
        <taxon>Aphelinidae</taxon>
        <taxon>Aphelininae</taxon>
        <taxon>Eretmocerus</taxon>
    </lineage>
</organism>
<accession>A0ACC2P413</accession>
<comment type="caution">
    <text evidence="1">The sequence shown here is derived from an EMBL/GenBank/DDBJ whole genome shotgun (WGS) entry which is preliminary data.</text>
</comment>
<sequence>MSTIWSALLEAVQKAKRNGQRYCFVTFDQPLYAKAVEILACLPDDHEVKRMVILREVEVDDLKDLLEKVGDVDFFTDDRPLISLKKKFEEKLLEFKERGPTAQLWVQLIHMQLLLIDYIGAERSGNFPLHLETVFKMLPYFHAAGHIHYAKYAHIYVQTMLQLKDVMKDTPEEYQKFVADGFFTIRRSHEFWCGSWVDFVIEQMLMKNLKGRGGVIQRGICESTLSKWSDTQVAISVMMNGLEEFAGVSYESSEQHKEMRDSRKERDAADLKKVMQFFHEHNPFPFSDEIMSISSNIVGDKKVINCYKA</sequence>
<evidence type="ECO:0000313" key="2">
    <source>
        <dbReference type="Proteomes" id="UP001239111"/>
    </source>
</evidence>
<proteinExistence type="predicted"/>
<gene>
    <name evidence="1" type="ORF">QAD02_013990</name>
</gene>
<dbReference type="Proteomes" id="UP001239111">
    <property type="component" value="Chromosome 2"/>
</dbReference>
<dbReference type="EMBL" id="CM056742">
    <property type="protein sequence ID" value="KAJ8678203.1"/>
    <property type="molecule type" value="Genomic_DNA"/>
</dbReference>
<name>A0ACC2P413_9HYME</name>
<evidence type="ECO:0000313" key="1">
    <source>
        <dbReference type="EMBL" id="KAJ8678203.1"/>
    </source>
</evidence>